<name>D2DXV4_9BACT</name>
<organism evidence="2">
    <name type="scientific">uncultured Verrucomicrobiota bacterium</name>
    <dbReference type="NCBI Taxonomy" id="156588"/>
    <lineage>
        <taxon>Bacteria</taxon>
        <taxon>Pseudomonadati</taxon>
        <taxon>Verrucomicrobiota</taxon>
        <taxon>environmental samples</taxon>
    </lineage>
</organism>
<accession>D2DXV4</accession>
<dbReference type="InterPro" id="IPR042213">
    <property type="entry name" value="NBD_C_sf"/>
</dbReference>
<sequence>MIVILADDFSGAAELAGIAAARGFKAEVQTRFDPSSDAEVIAVDTDTRLRSEPEAARIVGGIATQVIAAKPSWIFKKTDSALRGHVRVEIEGILAATGQCSCLFIPANPSKDRVISQGRYLVNGVPLDQTVFAHDPDHPRRSAVVAELLGHAPRIRVPDVTSMETLLHEASSLTPQTLPAGAADFFTALIGGCVMNPRRHPVSRTLLVCGSLAAWDTERAQQMKADGFEVMILPETAYGGELDDGWVQQARHALQGACRLMIAIGRPAQRHSAATLTGTLVHAAARISAGLDGMRIALEGGATAQAFIRVAGWSRFEVVPEGITGVGSLRPADRDDAPLLWIKPGSYPWPPGVFA</sequence>
<dbReference type="InterPro" id="IPR010737">
    <property type="entry name" value="4-carb_acid_sugar_kinase_N"/>
</dbReference>
<evidence type="ECO:0000259" key="1">
    <source>
        <dbReference type="Pfam" id="PF07005"/>
    </source>
</evidence>
<protein>
    <recommendedName>
        <fullName evidence="1">Four-carbon acid sugar kinase N-terminal domain-containing protein</fullName>
    </recommendedName>
</protein>
<dbReference type="Gene3D" id="3.40.980.20">
    <property type="entry name" value="Four-carbon acid sugar kinase, nucleotide binding domain"/>
    <property type="match status" value="1"/>
</dbReference>
<evidence type="ECO:0000313" key="2">
    <source>
        <dbReference type="EMBL" id="ACO70927.1"/>
    </source>
</evidence>
<dbReference type="InterPro" id="IPR037051">
    <property type="entry name" value="4-carb_acid_sugar_kinase_N_sf"/>
</dbReference>
<dbReference type="SUPFAM" id="SSF142764">
    <property type="entry name" value="YgbK-like"/>
    <property type="match status" value="1"/>
</dbReference>
<dbReference type="EMBL" id="FJ872374">
    <property type="protein sequence ID" value="ACO70927.1"/>
    <property type="molecule type" value="Genomic_DNA"/>
</dbReference>
<dbReference type="Gene3D" id="3.40.50.10840">
    <property type="entry name" value="Putative sugar-binding, N-terminal domain"/>
    <property type="match status" value="1"/>
</dbReference>
<feature type="domain" description="Four-carbon acid sugar kinase N-terminal" evidence="1">
    <location>
        <begin position="2"/>
        <end position="157"/>
    </location>
</feature>
<dbReference type="AlphaFoldDB" id="D2DXV4"/>
<proteinExistence type="predicted"/>
<dbReference type="Pfam" id="PF07005">
    <property type="entry name" value="SBD_N"/>
    <property type="match status" value="1"/>
</dbReference>
<reference evidence="2" key="1">
    <citation type="journal article" date="2010" name="FEMS Microbiol. Ecol.">
        <title>Phylogenetic and metagenomic analysis of Verrucomicrobia in former agricultural grassland soil.</title>
        <authorList>
            <person name="Kielak A."/>
            <person name="Rodrigues J.L.M."/>
            <person name="Kuramae E.E."/>
            <person name="Chain P.S.G."/>
            <person name="van Veen J.A."/>
            <person name="Kowalchuk G.A."/>
        </authorList>
    </citation>
    <scope>NUCLEOTIDE SEQUENCE</scope>
</reference>